<organism evidence="11">
    <name type="scientific">marine sediment metagenome</name>
    <dbReference type="NCBI Taxonomy" id="412755"/>
    <lineage>
        <taxon>unclassified sequences</taxon>
        <taxon>metagenomes</taxon>
        <taxon>ecological metagenomes</taxon>
    </lineage>
</organism>
<dbReference type="EMBL" id="LAZR01000698">
    <property type="protein sequence ID" value="KKN60363.1"/>
    <property type="molecule type" value="Genomic_DNA"/>
</dbReference>
<dbReference type="PANTHER" id="PTHR43013">
    <property type="entry name" value="GLUTAMYL-TRNA REDUCTASE"/>
    <property type="match status" value="1"/>
</dbReference>
<evidence type="ECO:0000313" key="11">
    <source>
        <dbReference type="EMBL" id="KKN60363.1"/>
    </source>
</evidence>
<accession>A0A0F9V3B9</accession>
<evidence type="ECO:0000259" key="9">
    <source>
        <dbReference type="Pfam" id="PF01488"/>
    </source>
</evidence>
<dbReference type="InterPro" id="IPR015895">
    <property type="entry name" value="4pyrrol_synth_GluRdtase_N"/>
</dbReference>
<evidence type="ECO:0000256" key="5">
    <source>
        <dbReference type="ARBA" id="ARBA00023002"/>
    </source>
</evidence>
<keyword evidence="5" id="KW-0560">Oxidoreductase</keyword>
<dbReference type="InterPro" id="IPR006151">
    <property type="entry name" value="Shikm_DH/Glu-tRNA_Rdtase"/>
</dbReference>
<dbReference type="AlphaFoldDB" id="A0A0F9V3B9"/>
<comment type="caution">
    <text evidence="11">The sequence shown here is derived from an EMBL/GenBank/DDBJ whole genome shotgun (WGS) entry which is preliminary data.</text>
</comment>
<dbReference type="HAMAP" id="MF_00087">
    <property type="entry name" value="Glu_tRNA_reductase"/>
    <property type="match status" value="1"/>
</dbReference>
<name>A0A0F9V3B9_9ZZZZ</name>
<dbReference type="FunFam" id="3.40.50.720:FF:000031">
    <property type="entry name" value="Glutamyl-tRNA reductase"/>
    <property type="match status" value="1"/>
</dbReference>
<dbReference type="PANTHER" id="PTHR43013:SF1">
    <property type="entry name" value="GLUTAMYL-TRNA REDUCTASE"/>
    <property type="match status" value="1"/>
</dbReference>
<dbReference type="InterPro" id="IPR036291">
    <property type="entry name" value="NAD(P)-bd_dom_sf"/>
</dbReference>
<dbReference type="Pfam" id="PF00745">
    <property type="entry name" value="GlutR_dimer"/>
    <property type="match status" value="1"/>
</dbReference>
<gene>
    <name evidence="11" type="ORF">LCGC14_0532770</name>
</gene>
<dbReference type="FunFam" id="3.30.460.30:FF:000001">
    <property type="entry name" value="Glutamyl-tRNA reductase"/>
    <property type="match status" value="1"/>
</dbReference>
<dbReference type="NCBIfam" id="TIGR01035">
    <property type="entry name" value="hemA"/>
    <property type="match status" value="1"/>
</dbReference>
<keyword evidence="4" id="KW-0521">NADP</keyword>
<evidence type="ECO:0000256" key="6">
    <source>
        <dbReference type="ARBA" id="ARBA00023244"/>
    </source>
</evidence>
<dbReference type="Gene3D" id="3.40.50.720">
    <property type="entry name" value="NAD(P)-binding Rossmann-like Domain"/>
    <property type="match status" value="1"/>
</dbReference>
<feature type="domain" description="Glutamyl-tRNA reductase N-terminal" evidence="10">
    <location>
        <begin position="6"/>
        <end position="153"/>
    </location>
</feature>
<dbReference type="InterPro" id="IPR015896">
    <property type="entry name" value="4pyrrol_synth_GluRdtase_dimer"/>
</dbReference>
<dbReference type="InterPro" id="IPR036343">
    <property type="entry name" value="GluRdtase_N_sf"/>
</dbReference>
<dbReference type="EC" id="1.2.1.70" evidence="3"/>
<evidence type="ECO:0000256" key="2">
    <source>
        <dbReference type="ARBA" id="ARBA00005916"/>
    </source>
</evidence>
<dbReference type="Gene3D" id="3.30.460.30">
    <property type="entry name" value="Glutamyl-tRNA reductase, N-terminal domain"/>
    <property type="match status" value="1"/>
</dbReference>
<dbReference type="Pfam" id="PF05201">
    <property type="entry name" value="GlutR_N"/>
    <property type="match status" value="1"/>
</dbReference>
<dbReference type="GO" id="GO:0019353">
    <property type="term" value="P:protoporphyrinogen IX biosynthetic process from glutamate"/>
    <property type="evidence" value="ECO:0007669"/>
    <property type="project" value="TreeGrafter"/>
</dbReference>
<comment type="similarity">
    <text evidence="2">Belongs to the glutamyl-tRNA reductase family.</text>
</comment>
<protein>
    <recommendedName>
        <fullName evidence="3">glutamyl-tRNA reductase</fullName>
        <ecNumber evidence="3">1.2.1.70</ecNumber>
    </recommendedName>
</protein>
<dbReference type="UniPathway" id="UPA00251">
    <property type="reaction ID" value="UER00316"/>
</dbReference>
<dbReference type="InterPro" id="IPR000343">
    <property type="entry name" value="4pyrrol_synth_GluRdtase"/>
</dbReference>
<dbReference type="PIRSF" id="PIRSF000445">
    <property type="entry name" value="4pyrrol_synth_GluRdtase"/>
    <property type="match status" value="1"/>
</dbReference>
<evidence type="ECO:0000256" key="3">
    <source>
        <dbReference type="ARBA" id="ARBA00012970"/>
    </source>
</evidence>
<proteinExistence type="inferred from homology"/>
<dbReference type="GO" id="GO:0050661">
    <property type="term" value="F:NADP binding"/>
    <property type="evidence" value="ECO:0007669"/>
    <property type="project" value="InterPro"/>
</dbReference>
<feature type="domain" description="Tetrapyrrole biosynthesis glutamyl-tRNA reductase dimerisation" evidence="8">
    <location>
        <begin position="316"/>
        <end position="401"/>
    </location>
</feature>
<dbReference type="InterPro" id="IPR036453">
    <property type="entry name" value="GluRdtase_dimer_dom_sf"/>
</dbReference>
<dbReference type="Pfam" id="PF01488">
    <property type="entry name" value="Shikimate_DH"/>
    <property type="match status" value="1"/>
</dbReference>
<evidence type="ECO:0000259" key="8">
    <source>
        <dbReference type="Pfam" id="PF00745"/>
    </source>
</evidence>
<dbReference type="SUPFAM" id="SSF51735">
    <property type="entry name" value="NAD(P)-binding Rossmann-fold domains"/>
    <property type="match status" value="1"/>
</dbReference>
<reference evidence="11" key="1">
    <citation type="journal article" date="2015" name="Nature">
        <title>Complex archaea that bridge the gap between prokaryotes and eukaryotes.</title>
        <authorList>
            <person name="Spang A."/>
            <person name="Saw J.H."/>
            <person name="Jorgensen S.L."/>
            <person name="Zaremba-Niedzwiedzka K."/>
            <person name="Martijn J."/>
            <person name="Lind A.E."/>
            <person name="van Eijk R."/>
            <person name="Schleper C."/>
            <person name="Guy L."/>
            <person name="Ettema T.J."/>
        </authorList>
    </citation>
    <scope>NUCLEOTIDE SEQUENCE</scope>
</reference>
<sequence>MYLANISIDYKNPPSGFLDRFALQDTAKLKLYKELMGQENIEAVITLQTCNRFEIYFTDKSETAGIEQAKKVLINQFGEDIKTYLSIKTYLETLKHLFRVVSSLESMVVGENQILSQCKEAYIYANEHGFSNRVLKLAFEKAINLGKKVRAETKISKGKVSISSVAVDMIDNICSLNRKKILLIGNGKMANLLAEYLKGFDITELTVVGRTPERVNNFCNIHGAQAADYKYLPKVLENVDVVFSATSASRILIKKKVIKKIMRNRNYNPLYFIDIAVPHNIDPSASRIPNVQIYSFNDLKEISEKNMKARISEICKVEDIIEMDYKKLAKQLRNLHIEQYFASLNKYTESIRNNELEKAICMLGSVCEPKIKKVLEGFSKSLMKKLMHNFLLKIREHPLDEEELKKFTNIFMGCSDLPS</sequence>
<evidence type="ECO:0000256" key="4">
    <source>
        <dbReference type="ARBA" id="ARBA00022857"/>
    </source>
</evidence>
<evidence type="ECO:0000256" key="1">
    <source>
        <dbReference type="ARBA" id="ARBA00005059"/>
    </source>
</evidence>
<comment type="pathway">
    <text evidence="1">Porphyrin-containing compound metabolism; protoporphyrin-IX biosynthesis; 5-aminolevulinate from L-glutamyl-tRNA(Glu): step 1/2.</text>
</comment>
<dbReference type="SUPFAM" id="SSF69742">
    <property type="entry name" value="Glutamyl tRNA-reductase catalytic, N-terminal domain"/>
    <property type="match status" value="1"/>
</dbReference>
<dbReference type="CDD" id="cd05213">
    <property type="entry name" value="NAD_bind_Glutamyl_tRNA_reduct"/>
    <property type="match status" value="1"/>
</dbReference>
<evidence type="ECO:0000259" key="10">
    <source>
        <dbReference type="Pfam" id="PF05201"/>
    </source>
</evidence>
<evidence type="ECO:0000256" key="7">
    <source>
        <dbReference type="ARBA" id="ARBA00047464"/>
    </source>
</evidence>
<dbReference type="SUPFAM" id="SSF69075">
    <property type="entry name" value="Glutamyl tRNA-reductase dimerization domain"/>
    <property type="match status" value="1"/>
</dbReference>
<dbReference type="GO" id="GO:0008883">
    <property type="term" value="F:glutamyl-tRNA reductase activity"/>
    <property type="evidence" value="ECO:0007669"/>
    <property type="project" value="UniProtKB-EC"/>
</dbReference>
<comment type="catalytic activity">
    <reaction evidence="7">
        <text>(S)-4-amino-5-oxopentanoate + tRNA(Glu) + NADP(+) = L-glutamyl-tRNA(Glu) + NADPH + H(+)</text>
        <dbReference type="Rhea" id="RHEA:12344"/>
        <dbReference type="Rhea" id="RHEA-COMP:9663"/>
        <dbReference type="Rhea" id="RHEA-COMP:9680"/>
        <dbReference type="ChEBI" id="CHEBI:15378"/>
        <dbReference type="ChEBI" id="CHEBI:57501"/>
        <dbReference type="ChEBI" id="CHEBI:57783"/>
        <dbReference type="ChEBI" id="CHEBI:58349"/>
        <dbReference type="ChEBI" id="CHEBI:78442"/>
        <dbReference type="ChEBI" id="CHEBI:78520"/>
        <dbReference type="EC" id="1.2.1.70"/>
    </reaction>
</comment>
<keyword evidence="6" id="KW-0627">Porphyrin biosynthesis</keyword>
<feature type="domain" description="Quinate/shikimate 5-dehydrogenase/glutamyl-tRNA reductase" evidence="9">
    <location>
        <begin position="175"/>
        <end position="302"/>
    </location>
</feature>